<evidence type="ECO:0000313" key="2">
    <source>
        <dbReference type="Proteomes" id="UP000018948"/>
    </source>
</evidence>
<proteinExistence type="predicted"/>
<dbReference type="EMBL" id="ANIY01004782">
    <property type="protein sequence ID" value="ETP28359.1"/>
    <property type="molecule type" value="Genomic_DNA"/>
</dbReference>
<dbReference type="Proteomes" id="UP000018948">
    <property type="component" value="Unassembled WGS sequence"/>
</dbReference>
<comment type="caution">
    <text evidence="1">The sequence shown here is derived from an EMBL/GenBank/DDBJ whole genome shotgun (WGS) entry which is preliminary data.</text>
</comment>
<organism evidence="1 2">
    <name type="scientific">Phytophthora nicotianae P10297</name>
    <dbReference type="NCBI Taxonomy" id="1317064"/>
    <lineage>
        <taxon>Eukaryota</taxon>
        <taxon>Sar</taxon>
        <taxon>Stramenopiles</taxon>
        <taxon>Oomycota</taxon>
        <taxon>Peronosporomycetes</taxon>
        <taxon>Peronosporales</taxon>
        <taxon>Peronosporaceae</taxon>
        <taxon>Phytophthora</taxon>
    </lineage>
</organism>
<reference evidence="1 2" key="1">
    <citation type="submission" date="2013-11" db="EMBL/GenBank/DDBJ databases">
        <title>The Genome Sequence of Phytophthora parasitica P10297.</title>
        <authorList>
            <consortium name="The Broad Institute Genomics Platform"/>
            <person name="Russ C."/>
            <person name="Tyler B."/>
            <person name="Panabieres F."/>
            <person name="Shan W."/>
            <person name="Tripathy S."/>
            <person name="Grunwald N."/>
            <person name="Machado M."/>
            <person name="Johnson C.S."/>
            <person name="Walker B."/>
            <person name="Young S.K."/>
            <person name="Zeng Q."/>
            <person name="Gargeya S."/>
            <person name="Fitzgerald M."/>
            <person name="Haas B."/>
            <person name="Abouelleil A."/>
            <person name="Allen A.W."/>
            <person name="Alvarado L."/>
            <person name="Arachchi H.M."/>
            <person name="Berlin A.M."/>
            <person name="Chapman S.B."/>
            <person name="Gainer-Dewar J."/>
            <person name="Goldberg J."/>
            <person name="Griggs A."/>
            <person name="Gujja S."/>
            <person name="Hansen M."/>
            <person name="Howarth C."/>
            <person name="Imamovic A."/>
            <person name="Ireland A."/>
            <person name="Larimer J."/>
            <person name="McCowan C."/>
            <person name="Murphy C."/>
            <person name="Pearson M."/>
            <person name="Poon T.W."/>
            <person name="Priest M."/>
            <person name="Roberts A."/>
            <person name="Saif S."/>
            <person name="Shea T."/>
            <person name="Sisk P."/>
            <person name="Sykes S."/>
            <person name="Wortman J."/>
            <person name="Nusbaum C."/>
            <person name="Birren B."/>
        </authorList>
    </citation>
    <scope>NUCLEOTIDE SEQUENCE [LARGE SCALE GENOMIC DNA]</scope>
    <source>
        <strain evidence="1 2">P10297</strain>
    </source>
</reference>
<gene>
    <name evidence="1" type="ORF">F442_22348</name>
</gene>
<protein>
    <submittedName>
        <fullName evidence="1">Uncharacterized protein</fullName>
    </submittedName>
</protein>
<sequence length="72" mass="7846">MPVVRMLSCLNMGLMHLVQPDAGSTTIDSVDIARSGCTTCFLDNQNVCIASLKKAITSLYDFVDQKGSKHRV</sequence>
<accession>W2Y2D4</accession>
<name>W2Y2D4_PHYNI</name>
<evidence type="ECO:0000313" key="1">
    <source>
        <dbReference type="EMBL" id="ETP28359.1"/>
    </source>
</evidence>
<dbReference type="AlphaFoldDB" id="W2Y2D4"/>